<dbReference type="InterPro" id="IPR036249">
    <property type="entry name" value="Thioredoxin-like_sf"/>
</dbReference>
<name>A0ABT3PWA8_9BACT</name>
<gene>
    <name evidence="2" type="ORF">LQ318_04355</name>
</gene>
<sequence>MIRNSVAFKSILMVGFVIFATVVVGIAQTTTSDSEPLLKDVAREELQEIINSYEDEKAVLINVWATWCAPCIEEFPHIVELQREYQDEVQVIFISADFPDNRERAIKFLKEQEVDWMTYFKTGKDQPFIEALSENWSGALPFTKILDKDGHVIASWEQGAEYEKFKTNIKKALNN</sequence>
<evidence type="ECO:0000313" key="2">
    <source>
        <dbReference type="EMBL" id="MCW9712131.1"/>
    </source>
</evidence>
<reference evidence="2 3" key="1">
    <citation type="submission" date="2021-11" db="EMBL/GenBank/DDBJ databases">
        <title>Aliifidinibius sp. nov., a new bacterium isolated from saline soil.</title>
        <authorList>
            <person name="Galisteo C."/>
            <person name="De La Haba R."/>
            <person name="Sanchez-Porro C."/>
            <person name="Ventosa A."/>
        </authorList>
    </citation>
    <scope>NUCLEOTIDE SEQUENCE [LARGE SCALE GENOMIC DNA]</scope>
    <source>
        <strain evidence="2 3">KACC 190600</strain>
    </source>
</reference>
<protein>
    <submittedName>
        <fullName evidence="2">TlpA family protein disulfide reductase</fullName>
    </submittedName>
</protein>
<dbReference type="EMBL" id="JAJNDC010000001">
    <property type="protein sequence ID" value="MCW9712131.1"/>
    <property type="molecule type" value="Genomic_DNA"/>
</dbReference>
<dbReference type="PANTHER" id="PTHR42852:SF13">
    <property type="entry name" value="PROTEIN DIPZ"/>
    <property type="match status" value="1"/>
</dbReference>
<keyword evidence="3" id="KW-1185">Reference proteome</keyword>
<feature type="domain" description="Thioredoxin" evidence="1">
    <location>
        <begin position="17"/>
        <end position="174"/>
    </location>
</feature>
<dbReference type="CDD" id="cd02966">
    <property type="entry name" value="TlpA_like_family"/>
    <property type="match status" value="1"/>
</dbReference>
<dbReference type="InterPro" id="IPR050553">
    <property type="entry name" value="Thioredoxin_ResA/DsbE_sf"/>
</dbReference>
<proteinExistence type="predicted"/>
<organism evidence="2 3">
    <name type="scientific">Fodinibius salicampi</name>
    <dbReference type="NCBI Taxonomy" id="1920655"/>
    <lineage>
        <taxon>Bacteria</taxon>
        <taxon>Pseudomonadati</taxon>
        <taxon>Balneolota</taxon>
        <taxon>Balneolia</taxon>
        <taxon>Balneolales</taxon>
        <taxon>Balneolaceae</taxon>
        <taxon>Fodinibius</taxon>
    </lineage>
</organism>
<evidence type="ECO:0000259" key="1">
    <source>
        <dbReference type="PROSITE" id="PS51352"/>
    </source>
</evidence>
<accession>A0ABT3PWA8</accession>
<dbReference type="PANTHER" id="PTHR42852">
    <property type="entry name" value="THIOL:DISULFIDE INTERCHANGE PROTEIN DSBE"/>
    <property type="match status" value="1"/>
</dbReference>
<dbReference type="SUPFAM" id="SSF52833">
    <property type="entry name" value="Thioredoxin-like"/>
    <property type="match status" value="1"/>
</dbReference>
<dbReference type="InterPro" id="IPR013740">
    <property type="entry name" value="Redoxin"/>
</dbReference>
<evidence type="ECO:0000313" key="3">
    <source>
        <dbReference type="Proteomes" id="UP001207337"/>
    </source>
</evidence>
<comment type="caution">
    <text evidence="2">The sequence shown here is derived from an EMBL/GenBank/DDBJ whole genome shotgun (WGS) entry which is preliminary data.</text>
</comment>
<dbReference type="InterPro" id="IPR013766">
    <property type="entry name" value="Thioredoxin_domain"/>
</dbReference>
<dbReference type="Gene3D" id="3.40.30.10">
    <property type="entry name" value="Glutaredoxin"/>
    <property type="match status" value="1"/>
</dbReference>
<dbReference type="Proteomes" id="UP001207337">
    <property type="component" value="Unassembled WGS sequence"/>
</dbReference>
<dbReference type="Pfam" id="PF08534">
    <property type="entry name" value="Redoxin"/>
    <property type="match status" value="1"/>
</dbReference>
<dbReference type="RefSeq" id="WP_265787849.1">
    <property type="nucleotide sequence ID" value="NZ_BAABRS010000001.1"/>
</dbReference>
<dbReference type="PROSITE" id="PS51352">
    <property type="entry name" value="THIOREDOXIN_2"/>
    <property type="match status" value="1"/>
</dbReference>